<dbReference type="AlphaFoldDB" id="A0A9D7IBT7"/>
<gene>
    <name evidence="1" type="ORF">IPJ48_03510</name>
</gene>
<evidence type="ECO:0000313" key="2">
    <source>
        <dbReference type="Proteomes" id="UP000886602"/>
    </source>
</evidence>
<dbReference type="EMBL" id="JADJNC010000004">
    <property type="protein sequence ID" value="MBK7422225.1"/>
    <property type="molecule type" value="Genomic_DNA"/>
</dbReference>
<protein>
    <submittedName>
        <fullName evidence="1">Uncharacterized protein</fullName>
    </submittedName>
</protein>
<evidence type="ECO:0000313" key="1">
    <source>
        <dbReference type="EMBL" id="MBK7422225.1"/>
    </source>
</evidence>
<accession>A0A9D7IBT7</accession>
<proteinExistence type="predicted"/>
<dbReference type="Proteomes" id="UP000886602">
    <property type="component" value="Unassembled WGS sequence"/>
</dbReference>
<name>A0A9D7IBT7_9RHOO</name>
<comment type="caution">
    <text evidence="1">The sequence shown here is derived from an EMBL/GenBank/DDBJ whole genome shotgun (WGS) entry which is preliminary data.</text>
</comment>
<sequence>MASVDYVEIARNARAWQLEQDISPHRRRLAKSLYELASQLIDPDYGCPTETLAILAMHKHLQRTGNGLH</sequence>
<reference evidence="1" key="1">
    <citation type="submission" date="2020-10" db="EMBL/GenBank/DDBJ databases">
        <title>Connecting structure to function with the recovery of over 1000 high-quality activated sludge metagenome-assembled genomes encoding full-length rRNA genes using long-read sequencing.</title>
        <authorList>
            <person name="Singleton C.M."/>
            <person name="Petriglieri F."/>
            <person name="Kristensen J.M."/>
            <person name="Kirkegaard R.H."/>
            <person name="Michaelsen T.Y."/>
            <person name="Andersen M.H."/>
            <person name="Karst S.M."/>
            <person name="Dueholm M.S."/>
            <person name="Nielsen P.H."/>
            <person name="Albertsen M."/>
        </authorList>
    </citation>
    <scope>NUCLEOTIDE SEQUENCE</scope>
    <source>
        <strain evidence="1">EsbW_18-Q3-R4-48_MAXAC.044</strain>
    </source>
</reference>
<organism evidence="1 2">
    <name type="scientific">Candidatus Propionivibrio dominans</name>
    <dbReference type="NCBI Taxonomy" id="2954373"/>
    <lineage>
        <taxon>Bacteria</taxon>
        <taxon>Pseudomonadati</taxon>
        <taxon>Pseudomonadota</taxon>
        <taxon>Betaproteobacteria</taxon>
        <taxon>Rhodocyclales</taxon>
        <taxon>Rhodocyclaceae</taxon>
        <taxon>Propionivibrio</taxon>
    </lineage>
</organism>